<gene>
    <name evidence="1" type="ORF">SCNU_17667</name>
</gene>
<proteinExistence type="predicted"/>
<protein>
    <recommendedName>
        <fullName evidence="3">DUF1269 domain-containing protein</fullName>
    </recommendedName>
</protein>
<name>F1YNN4_9ACTN</name>
<evidence type="ECO:0000313" key="2">
    <source>
        <dbReference type="Proteomes" id="UP000035065"/>
    </source>
</evidence>
<dbReference type="AlphaFoldDB" id="F1YNN4"/>
<dbReference type="OrthoDB" id="1779644at2"/>
<dbReference type="Proteomes" id="UP000035065">
    <property type="component" value="Unassembled WGS sequence"/>
</dbReference>
<dbReference type="RefSeq" id="WP_009680726.1">
    <property type="nucleotide sequence ID" value="NZ_AEUD01000019.1"/>
</dbReference>
<dbReference type="Pfam" id="PF19850">
    <property type="entry name" value="DUF6325"/>
    <property type="match status" value="1"/>
</dbReference>
<evidence type="ECO:0008006" key="3">
    <source>
        <dbReference type="Google" id="ProtNLM"/>
    </source>
</evidence>
<dbReference type="EMBL" id="AEUD01000019">
    <property type="protein sequence ID" value="EGD53644.1"/>
    <property type="molecule type" value="Genomic_DNA"/>
</dbReference>
<sequence>MTGIADSGSTLFGPVELNVISLPGSAPSPELLAAVVQQVRSGVVRVLDFVVVTKAEGGEVVIEEIDLDESGVTDLNVEIVVPGLTSNDDLELLAADLAPGTSAAVVAFELVWARDLAAQVAADGCTVLASERIPAPVVNALVEMEAES</sequence>
<dbReference type="STRING" id="644548.SCNU_17667"/>
<dbReference type="eggNOG" id="ENOG5033GZT">
    <property type="taxonomic scope" value="Bacteria"/>
</dbReference>
<organism evidence="1 2">
    <name type="scientific">Gordonia neofelifaecis NRRL B-59395</name>
    <dbReference type="NCBI Taxonomy" id="644548"/>
    <lineage>
        <taxon>Bacteria</taxon>
        <taxon>Bacillati</taxon>
        <taxon>Actinomycetota</taxon>
        <taxon>Actinomycetes</taxon>
        <taxon>Mycobacteriales</taxon>
        <taxon>Gordoniaceae</taxon>
        <taxon>Gordonia</taxon>
    </lineage>
</organism>
<accession>F1YNN4</accession>
<comment type="caution">
    <text evidence="1">The sequence shown here is derived from an EMBL/GenBank/DDBJ whole genome shotgun (WGS) entry which is preliminary data.</text>
</comment>
<dbReference type="InterPro" id="IPR046288">
    <property type="entry name" value="DUF6325"/>
</dbReference>
<reference evidence="1 2" key="1">
    <citation type="journal article" date="2011" name="J. Bacteriol.">
        <title>Draft Genome Sequence of Gordonia neofelifaecis NRRL B-59395, a Cholesterol-Degrading Actinomycete.</title>
        <authorList>
            <person name="Ge F."/>
            <person name="Li W."/>
            <person name="Chen G."/>
            <person name="Liu Y."/>
            <person name="Zhang G."/>
            <person name="Yong B."/>
            <person name="Wang Q."/>
            <person name="Wang N."/>
            <person name="Huang Z."/>
            <person name="Li W."/>
            <person name="Wang J."/>
            <person name="Wu C."/>
            <person name="Xie Q."/>
            <person name="Liu G."/>
        </authorList>
    </citation>
    <scope>NUCLEOTIDE SEQUENCE [LARGE SCALE GENOMIC DNA]</scope>
    <source>
        <strain evidence="1 2">NRRL B-59395</strain>
    </source>
</reference>
<evidence type="ECO:0000313" key="1">
    <source>
        <dbReference type="EMBL" id="EGD53644.1"/>
    </source>
</evidence>
<keyword evidence="2" id="KW-1185">Reference proteome</keyword>